<keyword evidence="8 17" id="KW-0472">Membrane</keyword>
<evidence type="ECO:0000256" key="5">
    <source>
        <dbReference type="ARBA" id="ARBA00022475"/>
    </source>
</evidence>
<dbReference type="EMBL" id="ML996174">
    <property type="protein sequence ID" value="KAF2732615.1"/>
    <property type="molecule type" value="Genomic_DNA"/>
</dbReference>
<dbReference type="GO" id="GO:0000272">
    <property type="term" value="P:polysaccharide catabolic process"/>
    <property type="evidence" value="ECO:0007669"/>
    <property type="project" value="UniProtKB-KW"/>
</dbReference>
<dbReference type="Proteomes" id="UP000799444">
    <property type="component" value="Unassembled WGS sequence"/>
</dbReference>
<comment type="function">
    <text evidence="13">Glucanases play a role in cell expansion during growth, in cell-cell fusion during mating, and in spore release during sporulation. This enzyme may be involved in beta-glucan degradation. Active on laminarin and lichenan.</text>
</comment>
<evidence type="ECO:0000313" key="19">
    <source>
        <dbReference type="Proteomes" id="UP000799444"/>
    </source>
</evidence>
<protein>
    <recommendedName>
        <fullName evidence="4">glucan endo-1,3-beta-D-glucosidase</fullName>
        <ecNumber evidence="4">3.2.1.39</ecNumber>
    </recommendedName>
    <alternativeName>
        <fullName evidence="15">Endo-1,3-beta-glucanase btgC</fullName>
    </alternativeName>
    <alternativeName>
        <fullName evidence="14">Laminarinase btgC</fullName>
    </alternativeName>
</protein>
<dbReference type="OrthoDB" id="68336at2759"/>
<evidence type="ECO:0000256" key="10">
    <source>
        <dbReference type="ARBA" id="ARBA00023277"/>
    </source>
</evidence>
<feature type="region of interest" description="Disordered" evidence="16">
    <location>
        <begin position="324"/>
        <end position="345"/>
    </location>
</feature>
<dbReference type="PANTHER" id="PTHR16631">
    <property type="entry name" value="GLUCAN 1,3-BETA-GLUCOSIDASE"/>
    <property type="match status" value="1"/>
</dbReference>
<gene>
    <name evidence="18" type="ORF">EJ04DRAFT_306297</name>
</gene>
<feature type="compositionally biased region" description="Polar residues" evidence="16">
    <location>
        <begin position="77"/>
        <end position="86"/>
    </location>
</feature>
<evidence type="ECO:0000313" key="18">
    <source>
        <dbReference type="EMBL" id="KAF2732615.1"/>
    </source>
</evidence>
<feature type="region of interest" description="Disordered" evidence="16">
    <location>
        <begin position="1"/>
        <end position="106"/>
    </location>
</feature>
<dbReference type="EC" id="3.2.1.39" evidence="4"/>
<dbReference type="AlphaFoldDB" id="A0A9P4V1T4"/>
<keyword evidence="10" id="KW-0119">Carbohydrate metabolism</keyword>
<dbReference type="GO" id="GO:0005886">
    <property type="term" value="C:plasma membrane"/>
    <property type="evidence" value="ECO:0007669"/>
    <property type="project" value="UniProtKB-SubCell"/>
</dbReference>
<dbReference type="GO" id="GO:0009986">
    <property type="term" value="C:cell surface"/>
    <property type="evidence" value="ECO:0007669"/>
    <property type="project" value="TreeGrafter"/>
</dbReference>
<evidence type="ECO:0000256" key="11">
    <source>
        <dbReference type="ARBA" id="ARBA00023316"/>
    </source>
</evidence>
<dbReference type="GO" id="GO:0042973">
    <property type="term" value="F:glucan endo-1,3-beta-D-glucosidase activity"/>
    <property type="evidence" value="ECO:0007669"/>
    <property type="project" value="UniProtKB-EC"/>
</dbReference>
<dbReference type="InterPro" id="IPR050732">
    <property type="entry name" value="Beta-glucan_modifiers"/>
</dbReference>
<dbReference type="GO" id="GO:0005576">
    <property type="term" value="C:extracellular region"/>
    <property type="evidence" value="ECO:0007669"/>
    <property type="project" value="TreeGrafter"/>
</dbReference>
<evidence type="ECO:0000256" key="16">
    <source>
        <dbReference type="SAM" id="MobiDB-lite"/>
    </source>
</evidence>
<feature type="transmembrane region" description="Helical" evidence="17">
    <location>
        <begin position="352"/>
        <end position="377"/>
    </location>
</feature>
<evidence type="ECO:0000256" key="12">
    <source>
        <dbReference type="ARBA" id="ARBA00023326"/>
    </source>
</evidence>
<comment type="similarity">
    <text evidence="3">Belongs to the glycosyl hydrolase 17 family.</text>
</comment>
<proteinExistence type="inferred from homology"/>
<keyword evidence="6 18" id="KW-0378">Hydrolase</keyword>
<feature type="compositionally biased region" description="Polar residues" evidence="16">
    <location>
        <begin position="93"/>
        <end position="102"/>
    </location>
</feature>
<dbReference type="FunFam" id="3.20.20.80:FF:000151">
    <property type="entry name" value="Glucan endo-1,3-beta-glucosidase btgC"/>
    <property type="match status" value="1"/>
</dbReference>
<evidence type="ECO:0000256" key="15">
    <source>
        <dbReference type="ARBA" id="ARBA00043078"/>
    </source>
</evidence>
<feature type="compositionally biased region" description="Polar residues" evidence="16">
    <location>
        <begin position="9"/>
        <end position="46"/>
    </location>
</feature>
<feature type="compositionally biased region" description="Polar residues" evidence="16">
    <location>
        <begin position="238"/>
        <end position="248"/>
    </location>
</feature>
<keyword evidence="5" id="KW-1003">Cell membrane</keyword>
<keyword evidence="9" id="KW-0325">Glycoprotein</keyword>
<keyword evidence="12" id="KW-0624">Polysaccharide degradation</keyword>
<comment type="subcellular location">
    <subcellularLocation>
        <location evidence="2">Cell membrane</location>
        <topology evidence="2">Single-pass type II membrane protein</topology>
    </subcellularLocation>
</comment>
<keyword evidence="7" id="KW-0735">Signal-anchor</keyword>
<evidence type="ECO:0000256" key="3">
    <source>
        <dbReference type="ARBA" id="ARBA00008773"/>
    </source>
</evidence>
<dbReference type="SUPFAM" id="SSF51445">
    <property type="entry name" value="(Trans)glycosidases"/>
    <property type="match status" value="1"/>
</dbReference>
<organism evidence="18 19">
    <name type="scientific">Polyplosphaeria fusca</name>
    <dbReference type="NCBI Taxonomy" id="682080"/>
    <lineage>
        <taxon>Eukaryota</taxon>
        <taxon>Fungi</taxon>
        <taxon>Dikarya</taxon>
        <taxon>Ascomycota</taxon>
        <taxon>Pezizomycotina</taxon>
        <taxon>Dothideomycetes</taxon>
        <taxon>Pleosporomycetidae</taxon>
        <taxon>Pleosporales</taxon>
        <taxon>Tetraplosphaeriaceae</taxon>
        <taxon>Polyplosphaeria</taxon>
    </lineage>
</organism>
<feature type="region of interest" description="Disordered" evidence="16">
    <location>
        <begin position="207"/>
        <end position="297"/>
    </location>
</feature>
<evidence type="ECO:0000256" key="1">
    <source>
        <dbReference type="ARBA" id="ARBA00000382"/>
    </source>
</evidence>
<name>A0A9P4V1T4_9PLEO</name>
<dbReference type="InterPro" id="IPR017853">
    <property type="entry name" value="GH"/>
</dbReference>
<evidence type="ECO:0000256" key="4">
    <source>
        <dbReference type="ARBA" id="ARBA00012780"/>
    </source>
</evidence>
<evidence type="ECO:0000256" key="6">
    <source>
        <dbReference type="ARBA" id="ARBA00022801"/>
    </source>
</evidence>
<evidence type="ECO:0000256" key="14">
    <source>
        <dbReference type="ARBA" id="ARBA00042373"/>
    </source>
</evidence>
<dbReference type="GO" id="GO:0009277">
    <property type="term" value="C:fungal-type cell wall"/>
    <property type="evidence" value="ECO:0007669"/>
    <property type="project" value="TreeGrafter"/>
</dbReference>
<reference evidence="18" key="1">
    <citation type="journal article" date="2020" name="Stud. Mycol.">
        <title>101 Dothideomycetes genomes: a test case for predicting lifestyles and emergence of pathogens.</title>
        <authorList>
            <person name="Haridas S."/>
            <person name="Albert R."/>
            <person name="Binder M."/>
            <person name="Bloem J."/>
            <person name="Labutti K."/>
            <person name="Salamov A."/>
            <person name="Andreopoulos B."/>
            <person name="Baker S."/>
            <person name="Barry K."/>
            <person name="Bills G."/>
            <person name="Bluhm B."/>
            <person name="Cannon C."/>
            <person name="Castanera R."/>
            <person name="Culley D."/>
            <person name="Daum C."/>
            <person name="Ezra D."/>
            <person name="Gonzalez J."/>
            <person name="Henrissat B."/>
            <person name="Kuo A."/>
            <person name="Liang C."/>
            <person name="Lipzen A."/>
            <person name="Lutzoni F."/>
            <person name="Magnuson J."/>
            <person name="Mondo S."/>
            <person name="Nolan M."/>
            <person name="Ohm R."/>
            <person name="Pangilinan J."/>
            <person name="Park H.-J."/>
            <person name="Ramirez L."/>
            <person name="Alfaro M."/>
            <person name="Sun H."/>
            <person name="Tritt A."/>
            <person name="Yoshinaga Y."/>
            <person name="Zwiers L.-H."/>
            <person name="Turgeon B."/>
            <person name="Goodwin S."/>
            <person name="Spatafora J."/>
            <person name="Crous P."/>
            <person name="Grigoriev I."/>
        </authorList>
    </citation>
    <scope>NUCLEOTIDE SEQUENCE</scope>
    <source>
        <strain evidence="18">CBS 125425</strain>
    </source>
</reference>
<comment type="caution">
    <text evidence="18">The sequence shown here is derived from an EMBL/GenBank/DDBJ whole genome shotgun (WGS) entry which is preliminary data.</text>
</comment>
<keyword evidence="19" id="KW-1185">Reference proteome</keyword>
<keyword evidence="17" id="KW-0812">Transmembrane</keyword>
<keyword evidence="11" id="KW-0961">Cell wall biogenesis/degradation</keyword>
<evidence type="ECO:0000256" key="2">
    <source>
        <dbReference type="ARBA" id="ARBA00004401"/>
    </source>
</evidence>
<evidence type="ECO:0000256" key="13">
    <source>
        <dbReference type="ARBA" id="ARBA00037649"/>
    </source>
</evidence>
<feature type="compositionally biased region" description="Polar residues" evidence="16">
    <location>
        <begin position="212"/>
        <end position="229"/>
    </location>
</feature>
<keyword evidence="17" id="KW-1133">Transmembrane helix</keyword>
<dbReference type="GO" id="GO:0071555">
    <property type="term" value="P:cell wall organization"/>
    <property type="evidence" value="ECO:0007669"/>
    <property type="project" value="UniProtKB-KW"/>
</dbReference>
<accession>A0A9P4V1T4</accession>
<dbReference type="PANTHER" id="PTHR16631:SF17">
    <property type="entry name" value="GLUCAN ENDO-1,3-BETA-GLUCOSIDASE BTGC"/>
    <property type="match status" value="1"/>
</dbReference>
<evidence type="ECO:0000256" key="9">
    <source>
        <dbReference type="ARBA" id="ARBA00023180"/>
    </source>
</evidence>
<comment type="catalytic activity">
    <reaction evidence="1">
        <text>Hydrolysis of (1-&gt;3)-beta-D-glucosidic linkages in (1-&gt;3)-beta-D-glucans.</text>
        <dbReference type="EC" id="3.2.1.39"/>
    </reaction>
</comment>
<dbReference type="Gene3D" id="3.20.20.80">
    <property type="entry name" value="Glycosidases"/>
    <property type="match status" value="2"/>
</dbReference>
<evidence type="ECO:0000256" key="7">
    <source>
        <dbReference type="ARBA" id="ARBA00022968"/>
    </source>
</evidence>
<feature type="region of interest" description="Disordered" evidence="16">
    <location>
        <begin position="145"/>
        <end position="195"/>
    </location>
</feature>
<evidence type="ECO:0000256" key="8">
    <source>
        <dbReference type="ARBA" id="ARBA00023136"/>
    </source>
</evidence>
<evidence type="ECO:0000256" key="17">
    <source>
        <dbReference type="SAM" id="Phobius"/>
    </source>
</evidence>
<sequence>MSGPPDRSYSFNRNDEQSLQPGYQHYQPSAQPYYQQRDVSPVESNPPQFPQPTHVNSSPPPPPVHRSGPAGMHPDSAYSQMQNQRQYGIGASNAPQNYTNYSPPGVTPGVDNLGEAAAGGGINGIALGVANMNERESGAQALRDIDNWGRNGNGPAGPRGVPLERNESDTPFSDSYRYDQPMPPRNMQSQSSFGSGASLAAAAAIPPGGISHNSSEHSIPLASRTSPPSNGYPAYQDSPYNRFSSSNLHLAPQMGQINPDDVADDDDWGMGPQTQPNSKRRSFIGFGGSRDSTPSAAPAVAAGAGAAAGATAYQGARDASGNYAPVPVGDLPEHKQENSDWLSRQNHGRKRLTWIVGTIIVLAVIGAIVGGVLGAVLNKGGGGGSGGDGNGGSTPQSVAQDNKADLDINSDEIKKLMNNDALHKVFPGMDYTPLNTQYPDCMHSPPSQNNVTRDMAMLSQLTNAVRLYGTDCNQTEMVLHAIDRLELTDMKVWMGVWLGDNVTTNDRQVEQMYKILDDKNYDHSAFKGIIVGNEVLFRKDLTPTELLEKISEVKSNLTEKGIKLPVATSDLGDNWTSDMATKVDIVMSNVHPFFAGVEVEKAADWTMEFWTTHDVALTANDANIQQIIAEVGWPSGGGNDCGPNACSGDSDGSVSGIDEMNKFMEDWICPRLANKTEYFWFEAFDEPWKIRFNTKGKEWEDKWGLLDINRNLKDGLKIPDCGGQTA</sequence>